<comment type="caution">
    <text evidence="3">The sequence shown here is derived from an EMBL/GenBank/DDBJ whole genome shotgun (WGS) entry which is preliminary data.</text>
</comment>
<reference evidence="3" key="1">
    <citation type="submission" date="2023-03" db="EMBL/GenBank/DDBJ databases">
        <title>Massive genome expansion in bonnet fungi (Mycena s.s.) driven by repeated elements and novel gene families across ecological guilds.</title>
        <authorList>
            <consortium name="Lawrence Berkeley National Laboratory"/>
            <person name="Harder C.B."/>
            <person name="Miyauchi S."/>
            <person name="Viragh M."/>
            <person name="Kuo A."/>
            <person name="Thoen E."/>
            <person name="Andreopoulos B."/>
            <person name="Lu D."/>
            <person name="Skrede I."/>
            <person name="Drula E."/>
            <person name="Henrissat B."/>
            <person name="Morin E."/>
            <person name="Kohler A."/>
            <person name="Barry K."/>
            <person name="LaButti K."/>
            <person name="Morin E."/>
            <person name="Salamov A."/>
            <person name="Lipzen A."/>
            <person name="Mereny Z."/>
            <person name="Hegedus B."/>
            <person name="Baldrian P."/>
            <person name="Stursova M."/>
            <person name="Weitz H."/>
            <person name="Taylor A."/>
            <person name="Grigoriev I.V."/>
            <person name="Nagy L.G."/>
            <person name="Martin F."/>
            <person name="Kauserud H."/>
        </authorList>
    </citation>
    <scope>NUCLEOTIDE SEQUENCE</scope>
    <source>
        <strain evidence="3">CBHHK188m</strain>
    </source>
</reference>
<keyword evidence="4" id="KW-1185">Reference proteome</keyword>
<name>A0AAD7JVL7_9AGAR</name>
<dbReference type="Proteomes" id="UP001215280">
    <property type="component" value="Unassembled WGS sequence"/>
</dbReference>
<organism evidence="3 4">
    <name type="scientific">Mycena maculata</name>
    <dbReference type="NCBI Taxonomy" id="230809"/>
    <lineage>
        <taxon>Eukaryota</taxon>
        <taxon>Fungi</taxon>
        <taxon>Dikarya</taxon>
        <taxon>Basidiomycota</taxon>
        <taxon>Agaricomycotina</taxon>
        <taxon>Agaricomycetes</taxon>
        <taxon>Agaricomycetidae</taxon>
        <taxon>Agaricales</taxon>
        <taxon>Marasmiineae</taxon>
        <taxon>Mycenaceae</taxon>
        <taxon>Mycena</taxon>
    </lineage>
</organism>
<keyword evidence="2" id="KW-0732">Signal</keyword>
<feature type="chain" id="PRO_5042110791" evidence="2">
    <location>
        <begin position="23"/>
        <end position="210"/>
    </location>
</feature>
<feature type="signal peptide" evidence="2">
    <location>
        <begin position="1"/>
        <end position="22"/>
    </location>
</feature>
<evidence type="ECO:0000313" key="4">
    <source>
        <dbReference type="Proteomes" id="UP001215280"/>
    </source>
</evidence>
<gene>
    <name evidence="3" type="ORF">DFH07DRAFT_953143</name>
</gene>
<evidence type="ECO:0000256" key="1">
    <source>
        <dbReference type="SAM" id="MobiDB-lite"/>
    </source>
</evidence>
<evidence type="ECO:0000313" key="3">
    <source>
        <dbReference type="EMBL" id="KAJ7772685.1"/>
    </source>
</evidence>
<feature type="region of interest" description="Disordered" evidence="1">
    <location>
        <begin position="71"/>
        <end position="96"/>
    </location>
</feature>
<dbReference type="EMBL" id="JARJLG010000019">
    <property type="protein sequence ID" value="KAJ7772685.1"/>
    <property type="molecule type" value="Genomic_DNA"/>
</dbReference>
<accession>A0AAD7JVL7</accession>
<proteinExistence type="predicted"/>
<dbReference type="AlphaFoldDB" id="A0AAD7JVL7"/>
<evidence type="ECO:0000256" key="2">
    <source>
        <dbReference type="SAM" id="SignalP"/>
    </source>
</evidence>
<protein>
    <submittedName>
        <fullName evidence="3">Uncharacterized protein</fullName>
    </submittedName>
</protein>
<sequence>MSCLRLGLVTLALCLSVLLVALDNTIITTGGAEMCMEDGMVAGRENTQVDDDTNVNMSIGVLVSIVASGPSLDSAPQTPPLVTNDHLDQGNQGSNPNGDLVAAELTTTVSHAEELVVLVTMNIIPLTYPDFLEYHTEHKPEASGSNSTDLTQIQFRPLGYPHRTMYKDGLQPPASTLHTRSAFRPTTTPSAYEATFSEPEKLLLLPISLL</sequence>